<dbReference type="CDD" id="cd00051">
    <property type="entry name" value="EFh"/>
    <property type="match status" value="1"/>
</dbReference>
<dbReference type="SMART" id="SM00054">
    <property type="entry name" value="EFh"/>
    <property type="match status" value="2"/>
</dbReference>
<dbReference type="PROSITE" id="PS00018">
    <property type="entry name" value="EF_HAND_1"/>
    <property type="match status" value="2"/>
</dbReference>
<dbReference type="AlphaFoldDB" id="A0A7S1ANU3"/>
<accession>A0A7S1ANU3</accession>
<feature type="domain" description="EF-hand" evidence="3">
    <location>
        <begin position="35"/>
        <end position="70"/>
    </location>
</feature>
<feature type="region of interest" description="Disordered" evidence="2">
    <location>
        <begin position="1"/>
        <end position="22"/>
    </location>
</feature>
<feature type="compositionally biased region" description="Basic residues" evidence="2">
    <location>
        <begin position="1"/>
        <end position="10"/>
    </location>
</feature>
<keyword evidence="1" id="KW-0106">Calcium</keyword>
<evidence type="ECO:0000256" key="1">
    <source>
        <dbReference type="ARBA" id="ARBA00022837"/>
    </source>
</evidence>
<evidence type="ECO:0000313" key="4">
    <source>
        <dbReference type="EMBL" id="CAD8860528.1"/>
    </source>
</evidence>
<dbReference type="Gene3D" id="1.10.238.10">
    <property type="entry name" value="EF-hand"/>
    <property type="match status" value="1"/>
</dbReference>
<reference evidence="4" key="1">
    <citation type="submission" date="2021-01" db="EMBL/GenBank/DDBJ databases">
        <authorList>
            <person name="Corre E."/>
            <person name="Pelletier E."/>
            <person name="Niang G."/>
            <person name="Scheremetjew M."/>
            <person name="Finn R."/>
            <person name="Kale V."/>
            <person name="Holt S."/>
            <person name="Cochrane G."/>
            <person name="Meng A."/>
            <person name="Brown T."/>
            <person name="Cohen L."/>
        </authorList>
    </citation>
    <scope>NUCLEOTIDE SEQUENCE</scope>
</reference>
<dbReference type="InterPro" id="IPR018247">
    <property type="entry name" value="EF_Hand_1_Ca_BS"/>
</dbReference>
<feature type="compositionally biased region" description="Basic and acidic residues" evidence="2">
    <location>
        <begin position="11"/>
        <end position="22"/>
    </location>
</feature>
<dbReference type="Pfam" id="PF13499">
    <property type="entry name" value="EF-hand_7"/>
    <property type="match status" value="1"/>
</dbReference>
<protein>
    <recommendedName>
        <fullName evidence="3">EF-hand domain-containing protein</fullName>
    </recommendedName>
</protein>
<dbReference type="PROSITE" id="PS50222">
    <property type="entry name" value="EF_HAND_2"/>
    <property type="match status" value="2"/>
</dbReference>
<gene>
    <name evidence="4" type="ORF">NSCI0253_LOCUS34882</name>
</gene>
<feature type="domain" description="EF-hand" evidence="3">
    <location>
        <begin position="86"/>
        <end position="122"/>
    </location>
</feature>
<proteinExistence type="predicted"/>
<dbReference type="InterPro" id="IPR002048">
    <property type="entry name" value="EF_hand_dom"/>
</dbReference>
<dbReference type="EMBL" id="HBFQ01048822">
    <property type="protein sequence ID" value="CAD8860528.1"/>
    <property type="molecule type" value="Transcribed_RNA"/>
</dbReference>
<organism evidence="4">
    <name type="scientific">Noctiluca scintillans</name>
    <name type="common">Sea sparkle</name>
    <name type="synonym">Red tide dinoflagellate</name>
    <dbReference type="NCBI Taxonomy" id="2966"/>
    <lineage>
        <taxon>Eukaryota</taxon>
        <taxon>Sar</taxon>
        <taxon>Alveolata</taxon>
        <taxon>Dinophyceae</taxon>
        <taxon>Noctilucales</taxon>
        <taxon>Noctilucaceae</taxon>
        <taxon>Noctiluca</taxon>
    </lineage>
</organism>
<dbReference type="InterPro" id="IPR011992">
    <property type="entry name" value="EF-hand-dom_pair"/>
</dbReference>
<evidence type="ECO:0000256" key="2">
    <source>
        <dbReference type="SAM" id="MobiDB-lite"/>
    </source>
</evidence>
<dbReference type="SUPFAM" id="SSF47473">
    <property type="entry name" value="EF-hand"/>
    <property type="match status" value="1"/>
</dbReference>
<dbReference type="GO" id="GO:0005509">
    <property type="term" value="F:calcium ion binding"/>
    <property type="evidence" value="ECO:0007669"/>
    <property type="project" value="InterPro"/>
</dbReference>
<name>A0A7S1ANU3_NOCSC</name>
<sequence>MGGKHSKHHKAVQDKHPKIDPKVLLKNIDDDDTEAIKQKIEELFKTLDADGSGVLEGAEYDTLMKEFGIYVTREFDQKLFYSDEEYNVEDVKQWIKDAMDPDGDGRVTKEEMLNGTKQVTEWVEI</sequence>
<evidence type="ECO:0000259" key="3">
    <source>
        <dbReference type="PROSITE" id="PS50222"/>
    </source>
</evidence>